<dbReference type="InterPro" id="IPR019639">
    <property type="entry name" value="DUF2505"/>
</dbReference>
<dbReference type="EMBL" id="JAVRHY010000014">
    <property type="protein sequence ID" value="MDT0619432.1"/>
    <property type="molecule type" value="Genomic_DNA"/>
</dbReference>
<proteinExistence type="predicted"/>
<comment type="caution">
    <text evidence="1">The sequence shown here is derived from an EMBL/GenBank/DDBJ whole genome shotgun (WGS) entry which is preliminary data.</text>
</comment>
<keyword evidence="2" id="KW-1185">Reference proteome</keyword>
<organism evidence="1 2">
    <name type="scientific">Spectribacter acetivorans</name>
    <dbReference type="NCBI Taxonomy" id="3075603"/>
    <lineage>
        <taxon>Bacteria</taxon>
        <taxon>Pseudomonadati</taxon>
        <taxon>Pseudomonadota</taxon>
        <taxon>Gammaproteobacteria</taxon>
        <taxon>Salinisphaerales</taxon>
        <taxon>Salinisphaeraceae</taxon>
        <taxon>Spectribacter</taxon>
    </lineage>
</organism>
<dbReference type="Pfam" id="PF10698">
    <property type="entry name" value="DUF2505"/>
    <property type="match status" value="1"/>
</dbReference>
<gene>
    <name evidence="1" type="ORF">RM531_13220</name>
</gene>
<protein>
    <submittedName>
        <fullName evidence="1">DUF2505 domain-containing protein</fullName>
    </submittedName>
</protein>
<dbReference type="RefSeq" id="WP_311652746.1">
    <property type="nucleotide sequence ID" value="NZ_JAVRHY010000014.1"/>
</dbReference>
<name>A0ABU3BAD5_9GAMM</name>
<dbReference type="Proteomes" id="UP001259982">
    <property type="component" value="Unassembled WGS sequence"/>
</dbReference>
<evidence type="ECO:0000313" key="1">
    <source>
        <dbReference type="EMBL" id="MDT0619432.1"/>
    </source>
</evidence>
<sequence>MQTSETQYLDHSAEQVLGLFTTRDYFVQKYERLGATDIRVLDCQDDGDHFTITVFQKVPQNTPLPGFLKKLVGPRIGITQTDRWQRSTRQGQLDVVLQAAPVKVGVALALAEADNGSRLDLTYDIHAPVPLIGGRIEKFLAGDVIARTNTDLDETRKMLAEGL</sequence>
<evidence type="ECO:0000313" key="2">
    <source>
        <dbReference type="Proteomes" id="UP001259982"/>
    </source>
</evidence>
<reference evidence="1 2" key="1">
    <citation type="submission" date="2023-09" db="EMBL/GenBank/DDBJ databases">
        <authorList>
            <person name="Rey-Velasco X."/>
        </authorList>
    </citation>
    <scope>NUCLEOTIDE SEQUENCE [LARGE SCALE GENOMIC DNA]</scope>
    <source>
        <strain evidence="1 2">P385</strain>
    </source>
</reference>
<accession>A0ABU3BAD5</accession>